<evidence type="ECO:0000256" key="1">
    <source>
        <dbReference type="ARBA" id="ARBA00001947"/>
    </source>
</evidence>
<dbReference type="GO" id="GO:0003700">
    <property type="term" value="F:DNA-binding transcription factor activity"/>
    <property type="evidence" value="ECO:0007669"/>
    <property type="project" value="InterPro"/>
</dbReference>
<dbReference type="InterPro" id="IPR004026">
    <property type="entry name" value="Ada_DNA_repair_Zn-bd"/>
</dbReference>
<dbReference type="GO" id="GO:0043565">
    <property type="term" value="F:sequence-specific DNA binding"/>
    <property type="evidence" value="ECO:0007669"/>
    <property type="project" value="InterPro"/>
</dbReference>
<protein>
    <recommendedName>
        <fullName evidence="6">HTH araC/xylS-type domain-containing protein</fullName>
    </recommendedName>
</protein>
<keyword evidence="4" id="KW-0010">Activator</keyword>
<keyword evidence="2" id="KW-0489">Methyltransferase</keyword>
<keyword evidence="2" id="KW-0808">Transferase</keyword>
<dbReference type="InterPro" id="IPR018060">
    <property type="entry name" value="HTH_AraC"/>
</dbReference>
<keyword evidence="5" id="KW-0804">Transcription</keyword>
<dbReference type="GO" id="GO:0032259">
    <property type="term" value="P:methylation"/>
    <property type="evidence" value="ECO:0007669"/>
    <property type="project" value="UniProtKB-KW"/>
</dbReference>
<dbReference type="SUPFAM" id="SSF46689">
    <property type="entry name" value="Homeodomain-like"/>
    <property type="match status" value="1"/>
</dbReference>
<dbReference type="SUPFAM" id="SSF57884">
    <property type="entry name" value="Ada DNA repair protein, N-terminal domain (N-Ada 10)"/>
    <property type="match status" value="1"/>
</dbReference>
<gene>
    <name evidence="7" type="ORF">INT43_006188</name>
</gene>
<evidence type="ECO:0000256" key="5">
    <source>
        <dbReference type="ARBA" id="ARBA00023163"/>
    </source>
</evidence>
<name>A0A8H7Q0M1_MORIS</name>
<evidence type="ECO:0000256" key="4">
    <source>
        <dbReference type="ARBA" id="ARBA00023159"/>
    </source>
</evidence>
<dbReference type="OrthoDB" id="2447880at2759"/>
<evidence type="ECO:0000259" key="6">
    <source>
        <dbReference type="PROSITE" id="PS01124"/>
    </source>
</evidence>
<dbReference type="EMBL" id="JAEPQZ010000003">
    <property type="protein sequence ID" value="KAG2183193.1"/>
    <property type="molecule type" value="Genomic_DNA"/>
</dbReference>
<accession>A0A8H7Q0M1</accession>
<comment type="cofactor">
    <cofactor evidence="1">
        <name>Zn(2+)</name>
        <dbReference type="ChEBI" id="CHEBI:29105"/>
    </cofactor>
</comment>
<proteinExistence type="predicted"/>
<dbReference type="Proteomes" id="UP000654370">
    <property type="component" value="Unassembled WGS sequence"/>
</dbReference>
<dbReference type="InterPro" id="IPR035451">
    <property type="entry name" value="Ada-like_dom_sf"/>
</dbReference>
<organism evidence="7 8">
    <name type="scientific">Mortierella isabellina</name>
    <name type="common">Filamentous fungus</name>
    <name type="synonym">Umbelopsis isabellina</name>
    <dbReference type="NCBI Taxonomy" id="91625"/>
    <lineage>
        <taxon>Eukaryota</taxon>
        <taxon>Fungi</taxon>
        <taxon>Fungi incertae sedis</taxon>
        <taxon>Mucoromycota</taxon>
        <taxon>Mucoromycotina</taxon>
        <taxon>Umbelopsidomycetes</taxon>
        <taxon>Umbelopsidales</taxon>
        <taxon>Umbelopsidaceae</taxon>
        <taxon>Umbelopsis</taxon>
    </lineage>
</organism>
<keyword evidence="3" id="KW-0805">Transcription regulation</keyword>
<evidence type="ECO:0000313" key="7">
    <source>
        <dbReference type="EMBL" id="KAG2183193.1"/>
    </source>
</evidence>
<dbReference type="PROSITE" id="PS01124">
    <property type="entry name" value="HTH_ARAC_FAMILY_2"/>
    <property type="match status" value="1"/>
</dbReference>
<dbReference type="GO" id="GO:0008168">
    <property type="term" value="F:methyltransferase activity"/>
    <property type="evidence" value="ECO:0007669"/>
    <property type="project" value="UniProtKB-KW"/>
</dbReference>
<dbReference type="AlphaFoldDB" id="A0A8H7Q0M1"/>
<dbReference type="GO" id="GO:0008270">
    <property type="term" value="F:zinc ion binding"/>
    <property type="evidence" value="ECO:0007669"/>
    <property type="project" value="InterPro"/>
</dbReference>
<dbReference type="Pfam" id="PF02805">
    <property type="entry name" value="Ada_Zn_binding"/>
    <property type="match status" value="1"/>
</dbReference>
<evidence type="ECO:0000313" key="8">
    <source>
        <dbReference type="Proteomes" id="UP000654370"/>
    </source>
</evidence>
<dbReference type="GO" id="GO:0006281">
    <property type="term" value="P:DNA repair"/>
    <property type="evidence" value="ECO:0007669"/>
    <property type="project" value="InterPro"/>
</dbReference>
<dbReference type="InterPro" id="IPR009057">
    <property type="entry name" value="Homeodomain-like_sf"/>
</dbReference>
<evidence type="ECO:0000256" key="3">
    <source>
        <dbReference type="ARBA" id="ARBA00023015"/>
    </source>
</evidence>
<comment type="caution">
    <text evidence="7">The sequence shown here is derived from an EMBL/GenBank/DDBJ whole genome shotgun (WGS) entry which is preliminary data.</text>
</comment>
<dbReference type="Gene3D" id="1.10.10.60">
    <property type="entry name" value="Homeodomain-like"/>
    <property type="match status" value="1"/>
</dbReference>
<reference evidence="7" key="1">
    <citation type="submission" date="2020-12" db="EMBL/GenBank/DDBJ databases">
        <title>Metabolic potential, ecology and presence of endohyphal bacteria is reflected in genomic diversity of Mucoromycotina.</title>
        <authorList>
            <person name="Muszewska A."/>
            <person name="Okrasinska A."/>
            <person name="Steczkiewicz K."/>
            <person name="Drgas O."/>
            <person name="Orlowska M."/>
            <person name="Perlinska-Lenart U."/>
            <person name="Aleksandrzak-Piekarczyk T."/>
            <person name="Szatraj K."/>
            <person name="Zielenkiewicz U."/>
            <person name="Pilsyk S."/>
            <person name="Malc E."/>
            <person name="Mieczkowski P."/>
            <person name="Kruszewska J.S."/>
            <person name="Biernat P."/>
            <person name="Pawlowska J."/>
        </authorList>
    </citation>
    <scope>NUCLEOTIDE SEQUENCE</scope>
    <source>
        <strain evidence="7">WA0000067209</strain>
    </source>
</reference>
<sequence>MKELLLEEDTFERALDAYQVVYAAYDSNQLRIARQRRKLVAQIADQSAFVRRIEDWLNSGDYQSILDYGPPSQALPEAAISGYNTFDGDFESNEQIFDGVSDMKLFVDQMMPAWSGSSEFTGSEADASLDTSVDASFDTSLTEPSPITDMLPDSIYDNDEKRWTAVLNHDMDANGQFVYCVLTTGIYCRPSCASRRPRRSNVSFHNTNQDAEKAGFRPCKRCKPQELACPSDMRQMIAVGVVQQEIQLAAQKGRKQPPLSKLAAQAGMSSFHFHRVFKARTGFTPDEYGKRVRAQYQFSKH</sequence>
<keyword evidence="8" id="KW-1185">Reference proteome</keyword>
<dbReference type="Gene3D" id="3.40.10.10">
    <property type="entry name" value="DNA Methylphosphotriester Repair Domain"/>
    <property type="match status" value="1"/>
</dbReference>
<feature type="domain" description="HTH araC/xylS-type" evidence="6">
    <location>
        <begin position="258"/>
        <end position="291"/>
    </location>
</feature>
<dbReference type="Pfam" id="PF00165">
    <property type="entry name" value="HTH_AraC"/>
    <property type="match status" value="1"/>
</dbReference>
<evidence type="ECO:0000256" key="2">
    <source>
        <dbReference type="ARBA" id="ARBA00022603"/>
    </source>
</evidence>